<feature type="domain" description="Phorbol-ester/DAG-type" evidence="5">
    <location>
        <begin position="366"/>
        <end position="426"/>
    </location>
</feature>
<dbReference type="InterPro" id="IPR046349">
    <property type="entry name" value="C1-like_sf"/>
</dbReference>
<keyword evidence="2" id="KW-0677">Repeat</keyword>
<evidence type="ECO:0000256" key="1">
    <source>
        <dbReference type="ARBA" id="ARBA00022723"/>
    </source>
</evidence>
<accession>A0AAV1CYJ7</accession>
<dbReference type="SMART" id="SM00109">
    <property type="entry name" value="C1"/>
    <property type="match status" value="2"/>
</dbReference>
<keyword evidence="1" id="KW-0479">Metal-binding</keyword>
<name>A0AAV1CYJ7_OLDCO</name>
<evidence type="ECO:0000256" key="3">
    <source>
        <dbReference type="ARBA" id="ARBA00022833"/>
    </source>
</evidence>
<proteinExistence type="predicted"/>
<keyword evidence="4" id="KW-0472">Membrane</keyword>
<dbReference type="Proteomes" id="UP001161247">
    <property type="component" value="Chromosome 3"/>
</dbReference>
<reference evidence="6" key="1">
    <citation type="submission" date="2023-03" db="EMBL/GenBank/DDBJ databases">
        <authorList>
            <person name="Julca I."/>
        </authorList>
    </citation>
    <scope>NUCLEOTIDE SEQUENCE</scope>
</reference>
<evidence type="ECO:0000313" key="7">
    <source>
        <dbReference type="Proteomes" id="UP001161247"/>
    </source>
</evidence>
<feature type="transmembrane region" description="Helical" evidence="4">
    <location>
        <begin position="117"/>
        <end position="138"/>
    </location>
</feature>
<keyword evidence="7" id="KW-1185">Reference proteome</keyword>
<dbReference type="PANTHER" id="PTHR32410:SF216">
    <property type="entry name" value="PHORBOL-ESTER_DAG-TYPE DOMAIN-CONTAINING PROTEIN"/>
    <property type="match status" value="1"/>
</dbReference>
<dbReference type="PROSITE" id="PS50081">
    <property type="entry name" value="ZF_DAG_PE_2"/>
    <property type="match status" value="2"/>
</dbReference>
<dbReference type="PANTHER" id="PTHR32410">
    <property type="entry name" value="CYSTEINE/HISTIDINE-RICH C1 DOMAIN FAMILY PROTEIN"/>
    <property type="match status" value="1"/>
</dbReference>
<dbReference type="InterPro" id="IPR004146">
    <property type="entry name" value="DC1"/>
</dbReference>
<evidence type="ECO:0000256" key="4">
    <source>
        <dbReference type="SAM" id="Phobius"/>
    </source>
</evidence>
<organism evidence="6 7">
    <name type="scientific">Oldenlandia corymbosa var. corymbosa</name>
    <dbReference type="NCBI Taxonomy" id="529605"/>
    <lineage>
        <taxon>Eukaryota</taxon>
        <taxon>Viridiplantae</taxon>
        <taxon>Streptophyta</taxon>
        <taxon>Embryophyta</taxon>
        <taxon>Tracheophyta</taxon>
        <taxon>Spermatophyta</taxon>
        <taxon>Magnoliopsida</taxon>
        <taxon>eudicotyledons</taxon>
        <taxon>Gunneridae</taxon>
        <taxon>Pentapetalae</taxon>
        <taxon>asterids</taxon>
        <taxon>lamiids</taxon>
        <taxon>Gentianales</taxon>
        <taxon>Rubiaceae</taxon>
        <taxon>Rubioideae</taxon>
        <taxon>Spermacoceae</taxon>
        <taxon>Hedyotis-Oldenlandia complex</taxon>
        <taxon>Oldenlandia</taxon>
    </lineage>
</organism>
<evidence type="ECO:0000256" key="2">
    <source>
        <dbReference type="ARBA" id="ARBA00022737"/>
    </source>
</evidence>
<dbReference type="InterPro" id="IPR053192">
    <property type="entry name" value="Vacuole_Formation_Reg"/>
</dbReference>
<evidence type="ECO:0000259" key="5">
    <source>
        <dbReference type="PROSITE" id="PS50081"/>
    </source>
</evidence>
<feature type="domain" description="Phorbol-ester/DAG-type" evidence="5">
    <location>
        <begin position="195"/>
        <end position="255"/>
    </location>
</feature>
<sequence length="497" mass="56735">MDVMSRAKVSSTIVLIVGTDCTSRALFLKQNWIIRATNTRYYSCDDVQTSSVMLVSQMVISSLMFVHNVRYGFISPVHCYQESRVDAIMITHFLCRIVFQMSIADTKFPVISALRTYHLRIGFTIVAFAGTFCILGVWKSTENQVIGRHGIEQPPPDLVRMPTNNFVEIIGHILEKLYRTEITPVAGTMKLGDCGHPLALVTLPDDSERRNTDPACDRCTEPIGGVSPSSCYKCQKCNYFVHSPCAMISSENLLCPLLYDSQSHDLVQVSHQYVWEMLKCKACNLDSNGYFYKCQTLEKLCFDLKCAVLPTKLMHKAHNHHLSVTLGGTNKCSSCGELITSLQYYTCPYCRFHLGYECVTLPESVNHRWDKHTLMLSFPPFSDRPGEFYCEICEEEIHPRRWHYHCKECDQSFHPHCIPKILYRNCKFGGTLEYGKHPHPLEFVREGDYYSKCDSCLELMYGKRVFECSSCRFWICLNCVTKLATSGKVIGPSKICE</sequence>
<keyword evidence="3" id="KW-0862">Zinc</keyword>
<dbReference type="SUPFAM" id="SSF57889">
    <property type="entry name" value="Cysteine-rich domain"/>
    <property type="match status" value="3"/>
</dbReference>
<dbReference type="EMBL" id="OX459120">
    <property type="protein sequence ID" value="CAI9100020.1"/>
    <property type="molecule type" value="Genomic_DNA"/>
</dbReference>
<gene>
    <name evidence="6" type="ORF">OLC1_LOCUS9940</name>
</gene>
<keyword evidence="4" id="KW-1133">Transmembrane helix</keyword>
<dbReference type="GO" id="GO:0046872">
    <property type="term" value="F:metal ion binding"/>
    <property type="evidence" value="ECO:0007669"/>
    <property type="project" value="UniProtKB-KW"/>
</dbReference>
<keyword evidence="4" id="KW-0812">Transmembrane</keyword>
<dbReference type="Pfam" id="PF03107">
    <property type="entry name" value="C1_2"/>
    <property type="match status" value="2"/>
</dbReference>
<protein>
    <submittedName>
        <fullName evidence="6">OLC1v1036937C2</fullName>
    </submittedName>
</protein>
<evidence type="ECO:0000313" key="6">
    <source>
        <dbReference type="EMBL" id="CAI9100020.1"/>
    </source>
</evidence>
<dbReference type="AlphaFoldDB" id="A0AAV1CYJ7"/>
<dbReference type="InterPro" id="IPR002219">
    <property type="entry name" value="PKC_DAG/PE"/>
</dbReference>